<name>A0A0G0WXR3_UNCKA</name>
<comment type="caution">
    <text evidence="1">The sequence shown here is derived from an EMBL/GenBank/DDBJ whole genome shotgun (WGS) entry which is preliminary data.</text>
</comment>
<proteinExistence type="predicted"/>
<accession>A0A0G0WXR3</accession>
<dbReference type="EMBL" id="LCBS01000009">
    <property type="protein sequence ID" value="KKS16962.1"/>
    <property type="molecule type" value="Genomic_DNA"/>
</dbReference>
<organism evidence="1 2">
    <name type="scientific">candidate division WWE3 bacterium GW2011_GWB1_41_6</name>
    <dbReference type="NCBI Taxonomy" id="1619112"/>
    <lineage>
        <taxon>Bacteria</taxon>
        <taxon>Katanobacteria</taxon>
    </lineage>
</organism>
<protein>
    <submittedName>
        <fullName evidence="1">Uncharacterized protein</fullName>
    </submittedName>
</protein>
<dbReference type="AlphaFoldDB" id="A0A0G0WXR3"/>
<reference evidence="1 2" key="1">
    <citation type="journal article" date="2015" name="Nature">
        <title>rRNA introns, odd ribosomes, and small enigmatic genomes across a large radiation of phyla.</title>
        <authorList>
            <person name="Brown C.T."/>
            <person name="Hug L.A."/>
            <person name="Thomas B.C."/>
            <person name="Sharon I."/>
            <person name="Castelle C.J."/>
            <person name="Singh A."/>
            <person name="Wilkins M.J."/>
            <person name="Williams K.H."/>
            <person name="Banfield J.F."/>
        </authorList>
    </citation>
    <scope>NUCLEOTIDE SEQUENCE [LARGE SCALE GENOMIC DNA]</scope>
</reference>
<evidence type="ECO:0000313" key="1">
    <source>
        <dbReference type="EMBL" id="KKS16962.1"/>
    </source>
</evidence>
<sequence length="141" mass="16366">MVGDFGVNYLFLRDPWKYSSQSFRTLLSMAILGLRAMVRGVQHHSCRHGMARKPGKCPGDFPKTNILGYLATGSIRCLAHFHRAKFSPHDVCVWHAVRRNQKRNTRKFFQDSVCFLFILFNPFMRYNLNSCPTYFGGLAEW</sequence>
<gene>
    <name evidence="1" type="ORF">UU72_C0009G0004</name>
</gene>
<dbReference type="Proteomes" id="UP000034163">
    <property type="component" value="Unassembled WGS sequence"/>
</dbReference>
<evidence type="ECO:0000313" key="2">
    <source>
        <dbReference type="Proteomes" id="UP000034163"/>
    </source>
</evidence>